<keyword evidence="7" id="KW-0346">Stress response</keyword>
<dbReference type="GO" id="GO:0003724">
    <property type="term" value="F:RNA helicase activity"/>
    <property type="evidence" value="ECO:0007669"/>
    <property type="project" value="UniProtKB-EC"/>
</dbReference>
<evidence type="ECO:0000259" key="14">
    <source>
        <dbReference type="PROSITE" id="PS51194"/>
    </source>
</evidence>
<dbReference type="PROSITE" id="PS51195">
    <property type="entry name" value="Q_MOTIF"/>
    <property type="match status" value="1"/>
</dbReference>
<dbReference type="Pfam" id="PF00271">
    <property type="entry name" value="Helicase_C"/>
    <property type="match status" value="1"/>
</dbReference>
<evidence type="ECO:0000256" key="3">
    <source>
        <dbReference type="ARBA" id="ARBA00022741"/>
    </source>
</evidence>
<evidence type="ECO:0000256" key="10">
    <source>
        <dbReference type="ARBA" id="ARBA00067932"/>
    </source>
</evidence>
<dbReference type="PANTHER" id="PTHR47963:SF5">
    <property type="entry name" value="DEAD-BOX ATP-DEPENDENT RNA HELICASE CSHA"/>
    <property type="match status" value="1"/>
</dbReference>
<dbReference type="OrthoDB" id="9805696at2"/>
<dbReference type="CDD" id="cd18787">
    <property type="entry name" value="SF2_C_DEAD"/>
    <property type="match status" value="1"/>
</dbReference>
<dbReference type="Pfam" id="PF00270">
    <property type="entry name" value="DEAD"/>
    <property type="match status" value="1"/>
</dbReference>
<evidence type="ECO:0000259" key="13">
    <source>
        <dbReference type="PROSITE" id="PS51192"/>
    </source>
</evidence>
<comment type="catalytic activity">
    <reaction evidence="9">
        <text>ATP + H2O = ADP + phosphate + H(+)</text>
        <dbReference type="Rhea" id="RHEA:13065"/>
        <dbReference type="ChEBI" id="CHEBI:15377"/>
        <dbReference type="ChEBI" id="CHEBI:15378"/>
        <dbReference type="ChEBI" id="CHEBI:30616"/>
        <dbReference type="ChEBI" id="CHEBI:43474"/>
        <dbReference type="ChEBI" id="CHEBI:456216"/>
        <dbReference type="EC" id="3.6.4.13"/>
    </reaction>
</comment>
<dbReference type="InterPro" id="IPR005580">
    <property type="entry name" value="DbpA/CsdA_RNA-bd_dom"/>
</dbReference>
<keyword evidence="6 12" id="KW-0067">ATP-binding</keyword>
<evidence type="ECO:0000256" key="8">
    <source>
        <dbReference type="ARBA" id="ARBA00038437"/>
    </source>
</evidence>
<dbReference type="EMBL" id="MIJF01000001">
    <property type="protein sequence ID" value="OEG00473.1"/>
    <property type="molecule type" value="Genomic_DNA"/>
</dbReference>
<evidence type="ECO:0000256" key="9">
    <source>
        <dbReference type="ARBA" id="ARBA00047984"/>
    </source>
</evidence>
<dbReference type="FunFam" id="3.40.50.300:FF:000108">
    <property type="entry name" value="ATP-dependent RNA helicase RhlE"/>
    <property type="match status" value="1"/>
</dbReference>
<dbReference type="PROSITE" id="PS51194">
    <property type="entry name" value="HELICASE_CTER"/>
    <property type="match status" value="1"/>
</dbReference>
<keyword evidence="4 12" id="KW-0378">Hydrolase</keyword>
<dbReference type="Gene3D" id="3.40.50.300">
    <property type="entry name" value="P-loop containing nucleotide triphosphate hydrolases"/>
    <property type="match status" value="2"/>
</dbReference>
<accession>A0A1D2YXR1</accession>
<evidence type="ECO:0000256" key="6">
    <source>
        <dbReference type="ARBA" id="ARBA00022840"/>
    </source>
</evidence>
<comment type="similarity">
    <text evidence="8 12">Belongs to the DEAD box helicase family.</text>
</comment>
<dbReference type="InterPro" id="IPR000629">
    <property type="entry name" value="RNA-helicase_DEAD-box_CS"/>
</dbReference>
<evidence type="ECO:0000313" key="17">
    <source>
        <dbReference type="Proteomes" id="UP000243739"/>
    </source>
</evidence>
<dbReference type="InterPro" id="IPR057325">
    <property type="entry name" value="DeaD_dimer"/>
</dbReference>
<dbReference type="PANTHER" id="PTHR47963">
    <property type="entry name" value="DEAD-BOX ATP-DEPENDENT RNA HELICASE 47, MITOCHONDRIAL"/>
    <property type="match status" value="1"/>
</dbReference>
<evidence type="ECO:0000259" key="15">
    <source>
        <dbReference type="PROSITE" id="PS51195"/>
    </source>
</evidence>
<dbReference type="SMART" id="SM00487">
    <property type="entry name" value="DEXDc"/>
    <property type="match status" value="1"/>
</dbReference>
<dbReference type="InterPro" id="IPR012677">
    <property type="entry name" value="Nucleotide-bd_a/b_plait_sf"/>
</dbReference>
<dbReference type="GO" id="GO:0009409">
    <property type="term" value="P:response to cold"/>
    <property type="evidence" value="ECO:0007669"/>
    <property type="project" value="TreeGrafter"/>
</dbReference>
<evidence type="ECO:0000256" key="1">
    <source>
        <dbReference type="ARBA" id="ARBA00012552"/>
    </source>
</evidence>
<dbReference type="Gene3D" id="3.30.70.330">
    <property type="match status" value="1"/>
</dbReference>
<dbReference type="InterPro" id="IPR044742">
    <property type="entry name" value="DEAD/DEAH_RhlB"/>
</dbReference>
<dbReference type="GO" id="GO:0016787">
    <property type="term" value="F:hydrolase activity"/>
    <property type="evidence" value="ECO:0007669"/>
    <property type="project" value="UniProtKB-KW"/>
</dbReference>
<dbReference type="SMART" id="SM00490">
    <property type="entry name" value="HELICc"/>
    <property type="match status" value="1"/>
</dbReference>
<dbReference type="SUPFAM" id="SSF52540">
    <property type="entry name" value="P-loop containing nucleoside triphosphate hydrolases"/>
    <property type="match status" value="1"/>
</dbReference>
<dbReference type="InterPro" id="IPR014001">
    <property type="entry name" value="Helicase_ATP-bd"/>
</dbReference>
<evidence type="ECO:0000256" key="5">
    <source>
        <dbReference type="ARBA" id="ARBA00022806"/>
    </source>
</evidence>
<dbReference type="InterPro" id="IPR014014">
    <property type="entry name" value="RNA_helicase_DEAD_Q_motif"/>
</dbReference>
<dbReference type="GO" id="GO:0033592">
    <property type="term" value="F:RNA strand annealing activity"/>
    <property type="evidence" value="ECO:0007669"/>
    <property type="project" value="TreeGrafter"/>
</dbReference>
<dbReference type="CDD" id="cd12252">
    <property type="entry name" value="RRM_DbpA"/>
    <property type="match status" value="1"/>
</dbReference>
<keyword evidence="17" id="KW-1185">Reference proteome</keyword>
<evidence type="ECO:0000256" key="2">
    <source>
        <dbReference type="ARBA" id="ARBA00022490"/>
    </source>
</evidence>
<dbReference type="CDD" id="cd00268">
    <property type="entry name" value="DEADc"/>
    <property type="match status" value="1"/>
</dbReference>
<comment type="caution">
    <text evidence="16">The sequence shown here is derived from an EMBL/GenBank/DDBJ whole genome shotgun (WGS) entry which is preliminary data.</text>
</comment>
<keyword evidence="2" id="KW-0963">Cytoplasm</keyword>
<keyword evidence="3 12" id="KW-0547">Nucleotide-binding</keyword>
<dbReference type="Pfam" id="PF03880">
    <property type="entry name" value="DbpA"/>
    <property type="match status" value="1"/>
</dbReference>
<feature type="short sequence motif" description="Q motif" evidence="11">
    <location>
        <begin position="2"/>
        <end position="30"/>
    </location>
</feature>
<dbReference type="GO" id="GO:0005524">
    <property type="term" value="F:ATP binding"/>
    <property type="evidence" value="ECO:0007669"/>
    <property type="project" value="UniProtKB-KW"/>
</dbReference>
<dbReference type="PROSITE" id="PS00039">
    <property type="entry name" value="DEAD_ATP_HELICASE"/>
    <property type="match status" value="1"/>
</dbReference>
<dbReference type="Pfam" id="PF25399">
    <property type="entry name" value="DeaD_dimer"/>
    <property type="match status" value="1"/>
</dbReference>
<evidence type="ECO:0000313" key="16">
    <source>
        <dbReference type="EMBL" id="OEG00473.1"/>
    </source>
</evidence>
<dbReference type="Proteomes" id="UP000243739">
    <property type="component" value="Unassembled WGS sequence"/>
</dbReference>
<proteinExistence type="inferred from homology"/>
<sequence>MNLFSNYKLSKEILMAIDKMGFEEPSPIQKASIPFILGKRDLIGQAQTGTGKTAAFGIPMIEMISKKPIIQGLVLTPTRELAIQVSEELRKIAAFKRLKILPIYGGQPIGRQIKALKMGIHIIIGTPGRVLDHLRRNTIHFKDIKYLVLDEADEMLDMGFIDDIKEIISKTPNDRQTLLFSATMPREIQKLAKQYLKKPKYIAINSGDLTKPSIEQIYYKVLDKYKLDSLCRIIDSHKVSLGIIFCRTKKSVNELTEALQARGYMADGIHGDLSQYQRNKVMRAFKEKSIEYLIATDVAARGIDIGDVSHVINYDIPQDPESYVHRIGRTGRADKKGVAITLVTPREIKQLRTIEKEIGSKITPNSLPTMEEIINLQQLQWKKQIQNLLDSNRNLSVFNNLLEELTSDYALNEVAAAALHLAFNEQTQNESLNDPYYFGETGAKQGMVKFFMNIGRNLELTPKKIVELVSEQIDMPIKDIGKINIFDRFSFIEVKEEFAPFVYEGLKNYRFNGYRIFLEPARPRS</sequence>
<evidence type="ECO:0000256" key="7">
    <source>
        <dbReference type="ARBA" id="ARBA00023016"/>
    </source>
</evidence>
<dbReference type="EC" id="3.6.4.13" evidence="1"/>
<reference evidence="16 17" key="1">
    <citation type="submission" date="2016-09" db="EMBL/GenBank/DDBJ databases">
        <title>Draft genome sequence for the type strain of Vulcanibacillus modesticaldus BR, a strictly anaerobic, moderately thermophilic, and nitrate-reducing bacterium from deep sea-hydrothermal vents of the Mid-Atlantic Ridge.</title>
        <authorList>
            <person name="Abin C.A."/>
            <person name="Hollibaugh J.T."/>
        </authorList>
    </citation>
    <scope>NUCLEOTIDE SEQUENCE [LARGE SCALE GENOMIC DNA]</scope>
    <source>
        <strain evidence="16 17">BR</strain>
    </source>
</reference>
<dbReference type="RefSeq" id="WP_069655786.1">
    <property type="nucleotide sequence ID" value="NZ_MIJF01000001.1"/>
</dbReference>
<dbReference type="InterPro" id="IPR001650">
    <property type="entry name" value="Helicase_C-like"/>
</dbReference>
<keyword evidence="5 12" id="KW-0347">Helicase</keyword>
<feature type="domain" description="DEAD-box RNA helicase Q" evidence="15">
    <location>
        <begin position="2"/>
        <end position="30"/>
    </location>
</feature>
<organism evidence="16 17">
    <name type="scientific">Vulcanibacillus modesticaldus</name>
    <dbReference type="NCBI Taxonomy" id="337097"/>
    <lineage>
        <taxon>Bacteria</taxon>
        <taxon>Bacillati</taxon>
        <taxon>Bacillota</taxon>
        <taxon>Bacilli</taxon>
        <taxon>Bacillales</taxon>
        <taxon>Bacillaceae</taxon>
        <taxon>Vulcanibacillus</taxon>
    </lineage>
</organism>
<evidence type="ECO:0000256" key="12">
    <source>
        <dbReference type="RuleBase" id="RU000492"/>
    </source>
</evidence>
<dbReference type="InterPro" id="IPR050547">
    <property type="entry name" value="DEAD_box_RNA_helicases"/>
</dbReference>
<dbReference type="AlphaFoldDB" id="A0A1D2YXR1"/>
<dbReference type="InterPro" id="IPR027417">
    <property type="entry name" value="P-loop_NTPase"/>
</dbReference>
<feature type="domain" description="Helicase ATP-binding" evidence="13">
    <location>
        <begin position="33"/>
        <end position="202"/>
    </location>
</feature>
<gene>
    <name evidence="16" type="ORF">BHF71_00780</name>
</gene>
<dbReference type="STRING" id="337097.BHF71_00780"/>
<evidence type="ECO:0000256" key="11">
    <source>
        <dbReference type="PROSITE-ProRule" id="PRU00552"/>
    </source>
</evidence>
<dbReference type="GO" id="GO:0005829">
    <property type="term" value="C:cytosol"/>
    <property type="evidence" value="ECO:0007669"/>
    <property type="project" value="TreeGrafter"/>
</dbReference>
<name>A0A1D2YXR1_9BACI</name>
<dbReference type="PROSITE" id="PS51192">
    <property type="entry name" value="HELICASE_ATP_BIND_1"/>
    <property type="match status" value="1"/>
</dbReference>
<feature type="domain" description="Helicase C-terminal" evidence="14">
    <location>
        <begin position="213"/>
        <end position="375"/>
    </location>
</feature>
<protein>
    <recommendedName>
        <fullName evidence="10">ATP-dependent RNA helicase CshA</fullName>
        <ecNumber evidence="1">3.6.4.13</ecNumber>
    </recommendedName>
</protein>
<dbReference type="GO" id="GO:0005840">
    <property type="term" value="C:ribosome"/>
    <property type="evidence" value="ECO:0007669"/>
    <property type="project" value="TreeGrafter"/>
</dbReference>
<evidence type="ECO:0000256" key="4">
    <source>
        <dbReference type="ARBA" id="ARBA00022801"/>
    </source>
</evidence>
<dbReference type="InterPro" id="IPR011545">
    <property type="entry name" value="DEAD/DEAH_box_helicase_dom"/>
</dbReference>